<accession>A0A3A3EYT9</accession>
<dbReference type="AlphaFoldDB" id="A0A3A3EYT9"/>
<dbReference type="EMBL" id="QYSE01000004">
    <property type="protein sequence ID" value="RJF34055.1"/>
    <property type="molecule type" value="Genomic_DNA"/>
</dbReference>
<dbReference type="Proteomes" id="UP000265938">
    <property type="component" value="Unassembled WGS sequence"/>
</dbReference>
<evidence type="ECO:0000313" key="1">
    <source>
        <dbReference type="EMBL" id="RJF34055.1"/>
    </source>
</evidence>
<sequence length="70" mass="8169">MFTTDKLACSIIVQIAVALFTHQNDLFTHQISAKKVNKTRRCLLFTRLNNTLKTWHETSLYKSKAIMQQK</sequence>
<protein>
    <submittedName>
        <fullName evidence="1">Uncharacterized protein</fullName>
    </submittedName>
</protein>
<organism evidence="1 2">
    <name type="scientific">Pseudoalteromonas gelatinilytica</name>
    <dbReference type="NCBI Taxonomy" id="1703256"/>
    <lineage>
        <taxon>Bacteria</taxon>
        <taxon>Pseudomonadati</taxon>
        <taxon>Pseudomonadota</taxon>
        <taxon>Gammaproteobacteria</taxon>
        <taxon>Alteromonadales</taxon>
        <taxon>Pseudoalteromonadaceae</taxon>
        <taxon>Pseudoalteromonas</taxon>
    </lineage>
</organism>
<evidence type="ECO:0000313" key="2">
    <source>
        <dbReference type="Proteomes" id="UP000265938"/>
    </source>
</evidence>
<reference evidence="1 2" key="1">
    <citation type="submission" date="2018-09" db="EMBL/GenBank/DDBJ databases">
        <title>Identification of marine bacteria producing industrial enzymes.</title>
        <authorList>
            <person name="Cheng T.H."/>
            <person name="Saidin J."/>
            <person name="Muhd D.D."/>
            <person name="Isa M.N.M."/>
            <person name="Bakar M.F.A."/>
            <person name="Ismail N."/>
        </authorList>
    </citation>
    <scope>NUCLEOTIDE SEQUENCE [LARGE SCALE GENOMIC DNA]</scope>
    <source>
        <strain evidence="1 2">MNAD 1.6</strain>
    </source>
</reference>
<proteinExistence type="predicted"/>
<gene>
    <name evidence="1" type="ORF">D4741_16415</name>
</gene>
<comment type="caution">
    <text evidence="1">The sequence shown here is derived from an EMBL/GenBank/DDBJ whole genome shotgun (WGS) entry which is preliminary data.</text>
</comment>
<name>A0A3A3EYT9_9GAMM</name>